<dbReference type="OrthoDB" id="9801679at2"/>
<evidence type="ECO:0000313" key="2">
    <source>
        <dbReference type="Proteomes" id="UP000216411"/>
    </source>
</evidence>
<comment type="caution">
    <text evidence="1">The sequence shown here is derived from an EMBL/GenBank/DDBJ whole genome shotgun (WGS) entry which is preliminary data.</text>
</comment>
<gene>
    <name evidence="1" type="ORF">CG710_018365</name>
</gene>
<dbReference type="SUPFAM" id="SSF52317">
    <property type="entry name" value="Class I glutamine amidotransferase-like"/>
    <property type="match status" value="1"/>
</dbReference>
<dbReference type="EMBL" id="NOKA02000066">
    <property type="protein sequence ID" value="RDY29541.1"/>
    <property type="molecule type" value="Genomic_DNA"/>
</dbReference>
<evidence type="ECO:0000313" key="1">
    <source>
        <dbReference type="EMBL" id="RDY29541.1"/>
    </source>
</evidence>
<accession>A0A371J9V0</accession>
<name>A0A371J9V0_9FIRM</name>
<protein>
    <submittedName>
        <fullName evidence="1">DNA-binding protein</fullName>
    </submittedName>
</protein>
<dbReference type="Proteomes" id="UP000216411">
    <property type="component" value="Unassembled WGS sequence"/>
</dbReference>
<dbReference type="PANTHER" id="PTHR12969">
    <property type="entry name" value="NGD5/OSM-6/IFT52"/>
    <property type="match status" value="1"/>
</dbReference>
<reference evidence="1 2" key="1">
    <citation type="journal article" date="2017" name="Genome Announc.">
        <title>Draft Genome Sequence of a Sporulating and Motile Strain of Lachnotalea glycerini Isolated from Water in Quebec City, Canada.</title>
        <authorList>
            <person name="Maheux A.F."/>
            <person name="Boudreau D.K."/>
            <person name="Berube E."/>
            <person name="Boissinot M."/>
            <person name="Raymond F."/>
            <person name="Brodeur S."/>
            <person name="Corbeil J."/>
            <person name="Isabel S."/>
            <person name="Omar R.F."/>
            <person name="Bergeron M.G."/>
        </authorList>
    </citation>
    <scope>NUCLEOTIDE SEQUENCE [LARGE SCALE GENOMIC DNA]</scope>
    <source>
        <strain evidence="1 2">CCRI-19302</strain>
    </source>
</reference>
<organism evidence="1 2">
    <name type="scientific">Lachnotalea glycerini</name>
    <dbReference type="NCBI Taxonomy" id="1763509"/>
    <lineage>
        <taxon>Bacteria</taxon>
        <taxon>Bacillati</taxon>
        <taxon>Bacillota</taxon>
        <taxon>Clostridia</taxon>
        <taxon>Lachnospirales</taxon>
        <taxon>Lachnospiraceae</taxon>
        <taxon>Lachnotalea</taxon>
    </lineage>
</organism>
<sequence>MMKRTKLSRGLSRIFAAGLTVTFLFTPDYMVQAENYSDAAPYLTPTEANGESILFDNTHGQTAGAADWVIDGGFSDYADDLVNHGYYVKELRKNSEITYSDLKSFDVFVIPEANIPYKKTEQEAILQYVQNGGSVFFIADHYNADRNKNRWDASEVFNGYRRGAYFDPTKGMSAEEAASEAMNGVSSSDWLAENFGVRFRYNALGDINATKIVDASESFGITENVDAVAMHAGSTIAIINPQIAKGIVYLPENLNSNDKWSYAVDNGVYNGGGIEEGAYVAIAKIGQGKAAFLGDSSAVEDSSPKYVREETGAKKKTYDGYLEADDALLLIQLSNWLAKQESYNSFVDTQISLDTATVLYDYEAPTVSTEPQSEPWATPSSGYKWYDAVTFKEGAYGCISNNSGNDNSNEEQTYQIETPAEIIAGKELTMTINFTGLTANTTYKGYSLGAYLSGGTQIARFAKSNGSYPAVSGYSEEFSITTDSNGKASKTIGFIIDATASGTFSLRLKQSGKKLLTESYTLTVK</sequence>
<keyword evidence="2" id="KW-1185">Reference proteome</keyword>
<dbReference type="InterPro" id="IPR039975">
    <property type="entry name" value="IFT52"/>
</dbReference>
<dbReference type="GO" id="GO:0003677">
    <property type="term" value="F:DNA binding"/>
    <property type="evidence" value="ECO:0007669"/>
    <property type="project" value="UniProtKB-KW"/>
</dbReference>
<keyword evidence="1" id="KW-0238">DNA-binding</keyword>
<dbReference type="InterPro" id="IPR029062">
    <property type="entry name" value="Class_I_gatase-like"/>
</dbReference>
<dbReference type="AlphaFoldDB" id="A0A371J9V0"/>
<proteinExistence type="predicted"/>
<dbReference type="PANTHER" id="PTHR12969:SF7">
    <property type="entry name" value="INTRAFLAGELLAR TRANSPORT PROTEIN 52 HOMOLOG"/>
    <property type="match status" value="1"/>
</dbReference>